<proteinExistence type="predicted"/>
<organism evidence="1 2">
    <name type="scientific">Amblyomma americanum</name>
    <name type="common">Lone star tick</name>
    <dbReference type="NCBI Taxonomy" id="6943"/>
    <lineage>
        <taxon>Eukaryota</taxon>
        <taxon>Metazoa</taxon>
        <taxon>Ecdysozoa</taxon>
        <taxon>Arthropoda</taxon>
        <taxon>Chelicerata</taxon>
        <taxon>Arachnida</taxon>
        <taxon>Acari</taxon>
        <taxon>Parasitiformes</taxon>
        <taxon>Ixodida</taxon>
        <taxon>Ixodoidea</taxon>
        <taxon>Ixodidae</taxon>
        <taxon>Amblyomminae</taxon>
        <taxon>Amblyomma</taxon>
    </lineage>
</organism>
<protein>
    <submittedName>
        <fullName evidence="1">Uncharacterized protein</fullName>
    </submittedName>
</protein>
<keyword evidence="2" id="KW-1185">Reference proteome</keyword>
<dbReference type="EMBL" id="JARKHS020013065">
    <property type="protein sequence ID" value="KAK8776349.1"/>
    <property type="molecule type" value="Genomic_DNA"/>
</dbReference>
<evidence type="ECO:0000313" key="2">
    <source>
        <dbReference type="Proteomes" id="UP001321473"/>
    </source>
</evidence>
<gene>
    <name evidence="1" type="ORF">V5799_030306</name>
</gene>
<name>A0AAQ4ENL8_AMBAM</name>
<dbReference type="AlphaFoldDB" id="A0AAQ4ENL8"/>
<accession>A0AAQ4ENL8</accession>
<comment type="caution">
    <text evidence="1">The sequence shown here is derived from an EMBL/GenBank/DDBJ whole genome shotgun (WGS) entry which is preliminary data.</text>
</comment>
<feature type="non-terminal residue" evidence="1">
    <location>
        <position position="62"/>
    </location>
</feature>
<sequence length="62" mass="6664">MQAEDILSLCRRCPKDKRCYVCYGKHHTYFVPGDFAPGDICSSLNPAALAFTPSVAAVSAVA</sequence>
<reference evidence="1 2" key="1">
    <citation type="journal article" date="2023" name="Arcadia Sci">
        <title>De novo assembly of a long-read Amblyomma americanum tick genome.</title>
        <authorList>
            <person name="Chou S."/>
            <person name="Poskanzer K.E."/>
            <person name="Rollins M."/>
            <person name="Thuy-Boun P.S."/>
        </authorList>
    </citation>
    <scope>NUCLEOTIDE SEQUENCE [LARGE SCALE GENOMIC DNA]</scope>
    <source>
        <strain evidence="1">F_SG_1</strain>
        <tissue evidence="1">Salivary glands</tissue>
    </source>
</reference>
<evidence type="ECO:0000313" key="1">
    <source>
        <dbReference type="EMBL" id="KAK8776349.1"/>
    </source>
</evidence>
<dbReference type="Proteomes" id="UP001321473">
    <property type="component" value="Unassembled WGS sequence"/>
</dbReference>